<evidence type="ECO:0000256" key="3">
    <source>
        <dbReference type="ARBA" id="ARBA00022741"/>
    </source>
</evidence>
<accession>A0A0F9LQU0</accession>
<dbReference type="SMART" id="SM00382">
    <property type="entry name" value="AAA"/>
    <property type="match status" value="1"/>
</dbReference>
<dbReference type="InterPro" id="IPR003439">
    <property type="entry name" value="ABC_transporter-like_ATP-bd"/>
</dbReference>
<sequence length="305" mass="34962">MTNEIIRSFNLTKDYMLKGGKEVLVALDDVNISINEGEIFGLLGPNGAGKTTMVQILTTVLQPTSGYAIINGHNILKKPKLAKSNIALMLGSDMLYYRITAFDNLKFFCKIYNIPNYEEKIKKIVGEFGLEKWLFQYVENFSSGMKMKLALCRTLLLERKILFLDEPTLGLDVKSVSFIVNKLKNINKTIFLTSHDMNVVEKLCDRIAFINNGKILKIGDKHDIKKVDQSGIEIEIMIEGKKDSLINELKSQEFIDEILSNKNKLNFILNNRKKYYKLFSILSKYKILKILEKELSLEDLFINLI</sequence>
<dbReference type="GO" id="GO:0005524">
    <property type="term" value="F:ATP binding"/>
    <property type="evidence" value="ECO:0007669"/>
    <property type="project" value="UniProtKB-KW"/>
</dbReference>
<dbReference type="GO" id="GO:0016887">
    <property type="term" value="F:ATP hydrolysis activity"/>
    <property type="evidence" value="ECO:0007669"/>
    <property type="project" value="InterPro"/>
</dbReference>
<proteinExistence type="inferred from homology"/>
<keyword evidence="3" id="KW-0547">Nucleotide-binding</keyword>
<keyword evidence="4" id="KW-0067">ATP-binding</keyword>
<evidence type="ECO:0000313" key="6">
    <source>
        <dbReference type="EMBL" id="KKM89481.1"/>
    </source>
</evidence>
<evidence type="ECO:0000256" key="2">
    <source>
        <dbReference type="ARBA" id="ARBA00022448"/>
    </source>
</evidence>
<keyword evidence="2" id="KW-0813">Transport</keyword>
<comment type="caution">
    <text evidence="6">The sequence shown here is derived from an EMBL/GenBank/DDBJ whole genome shotgun (WGS) entry which is preliminary data.</text>
</comment>
<dbReference type="InterPro" id="IPR017871">
    <property type="entry name" value="ABC_transporter-like_CS"/>
</dbReference>
<dbReference type="PANTHER" id="PTHR42711:SF5">
    <property type="entry name" value="ABC TRANSPORTER ATP-BINDING PROTEIN NATA"/>
    <property type="match status" value="1"/>
</dbReference>
<dbReference type="InterPro" id="IPR027417">
    <property type="entry name" value="P-loop_NTPase"/>
</dbReference>
<dbReference type="InterPro" id="IPR003593">
    <property type="entry name" value="AAA+_ATPase"/>
</dbReference>
<dbReference type="PANTHER" id="PTHR42711">
    <property type="entry name" value="ABC TRANSPORTER ATP-BINDING PROTEIN"/>
    <property type="match status" value="1"/>
</dbReference>
<evidence type="ECO:0000259" key="5">
    <source>
        <dbReference type="PROSITE" id="PS50893"/>
    </source>
</evidence>
<dbReference type="Gene3D" id="3.40.50.300">
    <property type="entry name" value="P-loop containing nucleotide triphosphate hydrolases"/>
    <property type="match status" value="1"/>
</dbReference>
<dbReference type="PROSITE" id="PS00211">
    <property type="entry name" value="ABC_TRANSPORTER_1"/>
    <property type="match status" value="1"/>
</dbReference>
<evidence type="ECO:0000256" key="1">
    <source>
        <dbReference type="ARBA" id="ARBA00005417"/>
    </source>
</evidence>
<gene>
    <name evidence="6" type="ORF">LCGC14_1248220</name>
</gene>
<reference evidence="6" key="1">
    <citation type="journal article" date="2015" name="Nature">
        <title>Complex archaea that bridge the gap between prokaryotes and eukaryotes.</title>
        <authorList>
            <person name="Spang A."/>
            <person name="Saw J.H."/>
            <person name="Jorgensen S.L."/>
            <person name="Zaremba-Niedzwiedzka K."/>
            <person name="Martijn J."/>
            <person name="Lind A.E."/>
            <person name="van Eijk R."/>
            <person name="Schleper C."/>
            <person name="Guy L."/>
            <person name="Ettema T.J."/>
        </authorList>
    </citation>
    <scope>NUCLEOTIDE SEQUENCE</scope>
</reference>
<dbReference type="PROSITE" id="PS50893">
    <property type="entry name" value="ABC_TRANSPORTER_2"/>
    <property type="match status" value="1"/>
</dbReference>
<dbReference type="SUPFAM" id="SSF52540">
    <property type="entry name" value="P-loop containing nucleoside triphosphate hydrolases"/>
    <property type="match status" value="1"/>
</dbReference>
<dbReference type="EMBL" id="LAZR01006810">
    <property type="protein sequence ID" value="KKM89481.1"/>
    <property type="molecule type" value="Genomic_DNA"/>
</dbReference>
<comment type="similarity">
    <text evidence="1">Belongs to the ABC transporter superfamily.</text>
</comment>
<organism evidence="6">
    <name type="scientific">marine sediment metagenome</name>
    <dbReference type="NCBI Taxonomy" id="412755"/>
    <lineage>
        <taxon>unclassified sequences</taxon>
        <taxon>metagenomes</taxon>
        <taxon>ecological metagenomes</taxon>
    </lineage>
</organism>
<feature type="domain" description="ABC transporter" evidence="5">
    <location>
        <begin position="6"/>
        <end position="237"/>
    </location>
</feature>
<name>A0A0F9LQU0_9ZZZZ</name>
<evidence type="ECO:0000256" key="4">
    <source>
        <dbReference type="ARBA" id="ARBA00022840"/>
    </source>
</evidence>
<dbReference type="Pfam" id="PF00005">
    <property type="entry name" value="ABC_tran"/>
    <property type="match status" value="1"/>
</dbReference>
<dbReference type="AlphaFoldDB" id="A0A0F9LQU0"/>
<protein>
    <recommendedName>
        <fullName evidence="5">ABC transporter domain-containing protein</fullName>
    </recommendedName>
</protein>
<dbReference type="InterPro" id="IPR050763">
    <property type="entry name" value="ABC_transporter_ATP-binding"/>
</dbReference>